<evidence type="ECO:0000313" key="1">
    <source>
        <dbReference type="EMBL" id="KAK1418468.1"/>
    </source>
</evidence>
<organism evidence="1 2">
    <name type="scientific">Tagetes erecta</name>
    <name type="common">African marigold</name>
    <dbReference type="NCBI Taxonomy" id="13708"/>
    <lineage>
        <taxon>Eukaryota</taxon>
        <taxon>Viridiplantae</taxon>
        <taxon>Streptophyta</taxon>
        <taxon>Embryophyta</taxon>
        <taxon>Tracheophyta</taxon>
        <taxon>Spermatophyta</taxon>
        <taxon>Magnoliopsida</taxon>
        <taxon>eudicotyledons</taxon>
        <taxon>Gunneridae</taxon>
        <taxon>Pentapetalae</taxon>
        <taxon>asterids</taxon>
        <taxon>campanulids</taxon>
        <taxon>Asterales</taxon>
        <taxon>Asteraceae</taxon>
        <taxon>Asteroideae</taxon>
        <taxon>Heliantheae alliance</taxon>
        <taxon>Tageteae</taxon>
        <taxon>Tagetes</taxon>
    </lineage>
</organism>
<sequence length="367" mass="42921">MAEESNDDDDDIDFDLVRLADDLIFQVCLRFDLCELVWMRSYGNTCVRGIIRRHDFRLGYNERNHGSVWWFSHHSDSVSLVDHGWVSAFRLRPSRVSRVFRVERIIEGLMMFEFPRIELVYVSGSLLIFAVPDRGFLLFNLWNSNLQLVAFDPEATLESMRTSLSFYTDTVNANFFVFQWVLKYERSVVVFSWNSRNPSEINRLPAQLVQDFTLEDLNHPRLVVLTEDSLYTYCLLSFRENIPVYIRGEAGRDSILPLELNVSVTFLRRWRNVSSHMFDMSGRFAVRYDYFENAYNSSHQARRVSLYQLRDVSTGFWHLVSFAPIDYLPVGQLRLVRNSLISGNGYLYFTWARIRAGVGSILLLATT</sequence>
<dbReference type="EMBL" id="JAUHHV010000007">
    <property type="protein sequence ID" value="KAK1418468.1"/>
    <property type="molecule type" value="Genomic_DNA"/>
</dbReference>
<protein>
    <submittedName>
        <fullName evidence="1">Uncharacterized protein</fullName>
    </submittedName>
</protein>
<dbReference type="AlphaFoldDB" id="A0AAD8K9D1"/>
<name>A0AAD8K9D1_TARER</name>
<keyword evidence="2" id="KW-1185">Reference proteome</keyword>
<gene>
    <name evidence="1" type="ORF">QVD17_27613</name>
</gene>
<comment type="caution">
    <text evidence="1">The sequence shown here is derived from an EMBL/GenBank/DDBJ whole genome shotgun (WGS) entry which is preliminary data.</text>
</comment>
<reference evidence="1" key="1">
    <citation type="journal article" date="2023" name="bioRxiv">
        <title>Improved chromosome-level genome assembly for marigold (Tagetes erecta).</title>
        <authorList>
            <person name="Jiang F."/>
            <person name="Yuan L."/>
            <person name="Wang S."/>
            <person name="Wang H."/>
            <person name="Xu D."/>
            <person name="Wang A."/>
            <person name="Fan W."/>
        </authorList>
    </citation>
    <scope>NUCLEOTIDE SEQUENCE</scope>
    <source>
        <strain evidence="1">WSJ</strain>
        <tissue evidence="1">Leaf</tissue>
    </source>
</reference>
<dbReference type="Proteomes" id="UP001229421">
    <property type="component" value="Unassembled WGS sequence"/>
</dbReference>
<proteinExistence type="predicted"/>
<evidence type="ECO:0000313" key="2">
    <source>
        <dbReference type="Proteomes" id="UP001229421"/>
    </source>
</evidence>
<accession>A0AAD8K9D1</accession>